<organism evidence="3 4">
    <name type="scientific">Deinococcus metallilatus</name>
    <dbReference type="NCBI Taxonomy" id="1211322"/>
    <lineage>
        <taxon>Bacteria</taxon>
        <taxon>Thermotogati</taxon>
        <taxon>Deinococcota</taxon>
        <taxon>Deinococci</taxon>
        <taxon>Deinococcales</taxon>
        <taxon>Deinococcaceae</taxon>
        <taxon>Deinococcus</taxon>
    </lineage>
</organism>
<accession>A0AAJ5F475</accession>
<feature type="compositionally biased region" description="Pro residues" evidence="1">
    <location>
        <begin position="7"/>
        <end position="18"/>
    </location>
</feature>
<feature type="region of interest" description="Disordered" evidence="1">
    <location>
        <begin position="1"/>
        <end position="20"/>
    </location>
</feature>
<proteinExistence type="predicted"/>
<evidence type="ECO:0000313" key="4">
    <source>
        <dbReference type="Proteomes" id="UP000308000"/>
    </source>
</evidence>
<dbReference type="EMBL" id="JACHFV010000005">
    <property type="protein sequence ID" value="MBB5294799.1"/>
    <property type="molecule type" value="Genomic_DNA"/>
</dbReference>
<evidence type="ECO:0000313" key="2">
    <source>
        <dbReference type="EMBL" id="MBB5294799.1"/>
    </source>
</evidence>
<evidence type="ECO:0000313" key="3">
    <source>
        <dbReference type="EMBL" id="TLK29007.1"/>
    </source>
</evidence>
<sequence length="97" mass="10677">MTRLPFAPLPPFPQPTPRGPEVFGTLMLEVITPDGAVTAPLLADWEVRAWPVARLGDATLEARPRRPNLDAADLDRDLRRAGYTPLGPWRAGRRSAP</sequence>
<dbReference type="EMBL" id="VBRC01000004">
    <property type="protein sequence ID" value="TLK29007.1"/>
    <property type="molecule type" value="Genomic_DNA"/>
</dbReference>
<dbReference type="Proteomes" id="UP000308000">
    <property type="component" value="Unassembled WGS sequence"/>
</dbReference>
<evidence type="ECO:0000256" key="1">
    <source>
        <dbReference type="SAM" id="MobiDB-lite"/>
    </source>
</evidence>
<gene>
    <name evidence="3" type="ORF">FCS05_07565</name>
    <name evidence="2" type="ORF">HNQ10_001620</name>
</gene>
<dbReference type="Proteomes" id="UP000536909">
    <property type="component" value="Unassembled WGS sequence"/>
</dbReference>
<keyword evidence="5" id="KW-1185">Reference proteome</keyword>
<protein>
    <submittedName>
        <fullName evidence="3">Uncharacterized protein</fullName>
    </submittedName>
</protein>
<comment type="caution">
    <text evidence="3">The sequence shown here is derived from an EMBL/GenBank/DDBJ whole genome shotgun (WGS) entry which is preliminary data.</text>
</comment>
<dbReference type="AlphaFoldDB" id="A0AAJ5F475"/>
<dbReference type="RefSeq" id="WP_129119810.1">
    <property type="nucleotide sequence ID" value="NZ_BSUI01000017.1"/>
</dbReference>
<name>A0AAJ5F475_9DEIO</name>
<reference evidence="2 5" key="2">
    <citation type="submission" date="2020-08" db="EMBL/GenBank/DDBJ databases">
        <title>Genomic Encyclopedia of Type Strains, Phase IV (KMG-IV): sequencing the most valuable type-strain genomes for metagenomic binning, comparative biology and taxonomic classification.</title>
        <authorList>
            <person name="Goeker M."/>
        </authorList>
    </citation>
    <scope>NUCLEOTIDE SEQUENCE [LARGE SCALE GENOMIC DNA]</scope>
    <source>
        <strain evidence="2 5">DSM 105434</strain>
    </source>
</reference>
<evidence type="ECO:0000313" key="5">
    <source>
        <dbReference type="Proteomes" id="UP000536909"/>
    </source>
</evidence>
<reference evidence="3 4" key="1">
    <citation type="submission" date="2019-04" db="EMBL/GenBank/DDBJ databases">
        <title>Deinococcus metalilatus MA1002 mutant No.5.</title>
        <authorList>
            <person name="Park W."/>
            <person name="Park C."/>
        </authorList>
    </citation>
    <scope>NUCLEOTIDE SEQUENCE [LARGE SCALE GENOMIC DNA]</scope>
    <source>
        <strain evidence="3 4">MA1002-m5</strain>
    </source>
</reference>